<sequence length="197" mass="20746">MAPNGEATASTPRAVPHAVVHFTSREGARGGDLGSNTKWHQNLASVPILPGRTTSRGPHQAHEDGRGNWTGSLNEGTMPKNATPQSAPTTSQSEGHDDPDSSISELEEKDSRSGNVEDLGSKFDASSGSQSDNGSGGSAGSKSGSQEDATTSLPTVNIEAETRIREEVDATDEDIEITTDDTMVMYVNMHEPDLGER</sequence>
<dbReference type="Gramene" id="PGSC0003DMT400084828">
    <property type="protein sequence ID" value="PGSC0003DMT400084828"/>
    <property type="gene ID" value="PGSC0003DMG400034399"/>
</dbReference>
<dbReference type="AlphaFoldDB" id="M1D854"/>
<feature type="compositionally biased region" description="Polar residues" evidence="1">
    <location>
        <begin position="69"/>
        <end position="93"/>
    </location>
</feature>
<name>M1D854_SOLTU</name>
<reference evidence="2" key="2">
    <citation type="submission" date="2015-06" db="UniProtKB">
        <authorList>
            <consortium name="EnsemblPlants"/>
        </authorList>
    </citation>
    <scope>IDENTIFICATION</scope>
    <source>
        <strain evidence="2">DM1-3 516 R44</strain>
    </source>
</reference>
<dbReference type="Proteomes" id="UP000011115">
    <property type="component" value="Unassembled WGS sequence"/>
</dbReference>
<feature type="compositionally biased region" description="Polar residues" evidence="1">
    <location>
        <begin position="34"/>
        <end position="44"/>
    </location>
</feature>
<dbReference type="InParanoid" id="M1D854"/>
<dbReference type="PaxDb" id="4113-PGSC0003DMT400084828"/>
<proteinExistence type="predicted"/>
<organism evidence="2 3">
    <name type="scientific">Solanum tuberosum</name>
    <name type="common">Potato</name>
    <dbReference type="NCBI Taxonomy" id="4113"/>
    <lineage>
        <taxon>Eukaryota</taxon>
        <taxon>Viridiplantae</taxon>
        <taxon>Streptophyta</taxon>
        <taxon>Embryophyta</taxon>
        <taxon>Tracheophyta</taxon>
        <taxon>Spermatophyta</taxon>
        <taxon>Magnoliopsida</taxon>
        <taxon>eudicotyledons</taxon>
        <taxon>Gunneridae</taxon>
        <taxon>Pentapetalae</taxon>
        <taxon>asterids</taxon>
        <taxon>lamiids</taxon>
        <taxon>Solanales</taxon>
        <taxon>Solanaceae</taxon>
        <taxon>Solanoideae</taxon>
        <taxon>Solaneae</taxon>
        <taxon>Solanum</taxon>
    </lineage>
</organism>
<accession>M1D854</accession>
<evidence type="ECO:0000313" key="2">
    <source>
        <dbReference type="EnsemblPlants" id="PGSC0003DMT400084828"/>
    </source>
</evidence>
<evidence type="ECO:0000313" key="3">
    <source>
        <dbReference type="Proteomes" id="UP000011115"/>
    </source>
</evidence>
<protein>
    <recommendedName>
        <fullName evidence="4">Integrase core domain containing protein</fullName>
    </recommendedName>
</protein>
<feature type="compositionally biased region" description="Polar residues" evidence="1">
    <location>
        <begin position="146"/>
        <end position="155"/>
    </location>
</feature>
<evidence type="ECO:0000256" key="1">
    <source>
        <dbReference type="SAM" id="MobiDB-lite"/>
    </source>
</evidence>
<dbReference type="HOGENOM" id="CLU_1386323_0_0_1"/>
<keyword evidence="3" id="KW-1185">Reference proteome</keyword>
<feature type="region of interest" description="Disordered" evidence="1">
    <location>
        <begin position="1"/>
        <end position="170"/>
    </location>
</feature>
<evidence type="ECO:0008006" key="4">
    <source>
        <dbReference type="Google" id="ProtNLM"/>
    </source>
</evidence>
<dbReference type="EnsemblPlants" id="PGSC0003DMT400084828">
    <property type="protein sequence ID" value="PGSC0003DMT400084828"/>
    <property type="gene ID" value="PGSC0003DMG400034399"/>
</dbReference>
<reference evidence="3" key="1">
    <citation type="journal article" date="2011" name="Nature">
        <title>Genome sequence and analysis of the tuber crop potato.</title>
        <authorList>
            <consortium name="The Potato Genome Sequencing Consortium"/>
        </authorList>
    </citation>
    <scope>NUCLEOTIDE SEQUENCE [LARGE SCALE GENOMIC DNA]</scope>
    <source>
        <strain evidence="3">cv. DM1-3 516 R44</strain>
    </source>
</reference>